<protein>
    <recommendedName>
        <fullName evidence="3">PH domain-containing protein</fullName>
    </recommendedName>
</protein>
<evidence type="ECO:0000313" key="2">
    <source>
        <dbReference type="Proteomes" id="UP001189429"/>
    </source>
</evidence>
<evidence type="ECO:0008006" key="3">
    <source>
        <dbReference type="Google" id="ProtNLM"/>
    </source>
</evidence>
<organism evidence="1 2">
    <name type="scientific">Prorocentrum cordatum</name>
    <dbReference type="NCBI Taxonomy" id="2364126"/>
    <lineage>
        <taxon>Eukaryota</taxon>
        <taxon>Sar</taxon>
        <taxon>Alveolata</taxon>
        <taxon>Dinophyceae</taxon>
        <taxon>Prorocentrales</taxon>
        <taxon>Prorocentraceae</taxon>
        <taxon>Prorocentrum</taxon>
    </lineage>
</organism>
<dbReference type="Proteomes" id="UP001189429">
    <property type="component" value="Unassembled WGS sequence"/>
</dbReference>
<keyword evidence="2" id="KW-1185">Reference proteome</keyword>
<proteinExistence type="predicted"/>
<feature type="non-terminal residue" evidence="1">
    <location>
        <position position="258"/>
    </location>
</feature>
<name>A0ABN9V9K4_9DINO</name>
<evidence type="ECO:0000313" key="1">
    <source>
        <dbReference type="EMBL" id="CAK0869331.1"/>
    </source>
</evidence>
<accession>A0ABN9V9K4</accession>
<comment type="caution">
    <text evidence="1">The sequence shown here is derived from an EMBL/GenBank/DDBJ whole genome shotgun (WGS) entry which is preliminary data.</text>
</comment>
<gene>
    <name evidence="1" type="ORF">PCOR1329_LOCUS55725</name>
</gene>
<dbReference type="EMBL" id="CAUYUJ010016840">
    <property type="protein sequence ID" value="CAK0869331.1"/>
    <property type="molecule type" value="Genomic_DNA"/>
</dbReference>
<sequence>MSGPAGACGQREVVDFLARCADCEEEFGPDSSLCAGLREPSSELVVPEAVQPQVAGDPEQRGLRTYVADAGLPLLHPPVREGRVLYLSGEFPEHPVVVRLALHRNGFASEPLGPLEGAPAHPGAAAVARLSVCWSPFALVQACRLHTVEADRALGGGVRLFKISVFHHGVTHAFATQGPAADEERARWVADIARAIRLLTQSLFPAFTLRAYPLEGASWTAMRLLAGYLLLCDTWGVALVYAELHAFWDGVAMFYAYQ</sequence>
<reference evidence="1" key="1">
    <citation type="submission" date="2023-10" db="EMBL/GenBank/DDBJ databases">
        <authorList>
            <person name="Chen Y."/>
            <person name="Shah S."/>
            <person name="Dougan E. K."/>
            <person name="Thang M."/>
            <person name="Chan C."/>
        </authorList>
    </citation>
    <scope>NUCLEOTIDE SEQUENCE [LARGE SCALE GENOMIC DNA]</scope>
</reference>